<dbReference type="GO" id="GO:0030247">
    <property type="term" value="F:polysaccharide binding"/>
    <property type="evidence" value="ECO:0007669"/>
    <property type="project" value="InterPro"/>
</dbReference>
<name>A0A1X7K3M1_9SPHI</name>
<feature type="domain" description="GH29D-like beta-sandwich" evidence="9">
    <location>
        <begin position="769"/>
        <end position="821"/>
    </location>
</feature>
<sequence>MCKSFLGIKLFLSSIMAISILEPIHAQVQKDQFEISWRASENYNGKDNLDLVLVLKNTKNKTVQLDRGDIWFNTIFPLVEKKDSKFELSDKNGNLFCIRFADGTQLKAKDSIVMIYASKYPIVNVSTVPNGFYYQDRVDHSKHYNIPLQAAKIKGTAADQNLFWEKLYDKIQARDQASDSKLILPTPKSIQQKKGQLTLQGAVSYRVDEAFYTEIANLNEFALQFSGISFTEGGEDALLKIVKKAGYGKEAYGLEIDGQGIRMEASTGTGIFYALQTVRSLLTVSDFKATSIQLPFVSIQDEPRYGYRGLMLDIARNFRGKESMLKYLDLMSYYKLNTFHFHFIDDEGWRIAIPSFPELTEVGANRSAMFHNGSTIQPAYGSGAGPTKGHYLTRQDFIEILRYAKQRHITVVPEIETPGHARASIKAMEARYHRYMKEGNKAEAEKYLLHDFDDKSVYSSAQYFNDNIMNPALPSVYAFLGVVLDDFKQMYRDAGLTLEKVSLGGDEVPNGVWEKSPKIMELMRKENFKTVYEVWPYYIQKINELCHARGLQMAGWEEMGMVNQGKGMDVNPTLKNGNIQLDVWNNLVGGGQEDLAYRLANAGYETVYISANNNYFDMAWSTNFDEPGLKWASYADLYQSYTFLPEHFFSTIEYSINGAKFPKGHFNNSVRLTEEGRKNLVGIKGGLWAETIQTVERTDYMLFPRLFALAERAWSPRKDYEDDNAFSLTAFDKDYSQFINKVGNNELKKIAATVKFRLPAVGLKEIEGKLHAKAEYPGFAIYYTTDGRMPTAASAKYNAPIALKKGQVATFVTVGEDGRTSLPTVFTK</sequence>
<dbReference type="AlphaFoldDB" id="A0A1X7K3M1"/>
<dbReference type="Gene3D" id="3.30.379.10">
    <property type="entry name" value="Chitobiase/beta-hexosaminidase domain 2-like"/>
    <property type="match status" value="1"/>
</dbReference>
<dbReference type="EMBL" id="FXAU01000004">
    <property type="protein sequence ID" value="SMG35293.1"/>
    <property type="molecule type" value="Genomic_DNA"/>
</dbReference>
<dbReference type="SUPFAM" id="SSF51445">
    <property type="entry name" value="(Trans)glycosidases"/>
    <property type="match status" value="1"/>
</dbReference>
<comment type="similarity">
    <text evidence="2">Belongs to the glycosyl hydrolase 20 family.</text>
</comment>
<dbReference type="GO" id="GO:0004563">
    <property type="term" value="F:beta-N-acetylhexosaminidase activity"/>
    <property type="evidence" value="ECO:0007669"/>
    <property type="project" value="UniProtKB-EC"/>
</dbReference>
<proteinExistence type="inferred from homology"/>
<evidence type="ECO:0000256" key="3">
    <source>
        <dbReference type="ARBA" id="ARBA00012663"/>
    </source>
</evidence>
<dbReference type="InterPro" id="IPR025705">
    <property type="entry name" value="Beta_hexosaminidase_sua/sub"/>
</dbReference>
<dbReference type="Pfam" id="PF02838">
    <property type="entry name" value="Glyco_hydro_20b"/>
    <property type="match status" value="1"/>
</dbReference>
<evidence type="ECO:0000256" key="2">
    <source>
        <dbReference type="ARBA" id="ARBA00006285"/>
    </source>
</evidence>
<dbReference type="InterPro" id="IPR029018">
    <property type="entry name" value="Hex-like_dom2"/>
</dbReference>
<dbReference type="Proteomes" id="UP000192980">
    <property type="component" value="Unassembled WGS sequence"/>
</dbReference>
<evidence type="ECO:0000259" key="8">
    <source>
        <dbReference type="Pfam" id="PF02838"/>
    </source>
</evidence>
<dbReference type="EC" id="3.2.1.52" evidence="3"/>
<dbReference type="InterPro" id="IPR059177">
    <property type="entry name" value="GH29D-like_dom"/>
</dbReference>
<keyword evidence="5" id="KW-0326">Glycosidase</keyword>
<dbReference type="Gene3D" id="2.60.40.10">
    <property type="entry name" value="Immunoglobulins"/>
    <property type="match status" value="1"/>
</dbReference>
<protein>
    <recommendedName>
        <fullName evidence="3">beta-N-acetylhexosaminidase</fullName>
        <ecNumber evidence="3">3.2.1.52</ecNumber>
    </recommendedName>
</protein>
<feature type="active site" description="Proton donor" evidence="6">
    <location>
        <position position="507"/>
    </location>
</feature>
<evidence type="ECO:0000256" key="6">
    <source>
        <dbReference type="PIRSR" id="PIRSR625705-1"/>
    </source>
</evidence>
<accession>A0A1X7K3M1</accession>
<feature type="domain" description="Beta-hexosaminidase bacterial type N-terminal" evidence="8">
    <location>
        <begin position="183"/>
        <end position="301"/>
    </location>
</feature>
<organism evidence="10 11">
    <name type="scientific">Sphingobacterium psychroaquaticum</name>
    <dbReference type="NCBI Taxonomy" id="561061"/>
    <lineage>
        <taxon>Bacteria</taxon>
        <taxon>Pseudomonadati</taxon>
        <taxon>Bacteroidota</taxon>
        <taxon>Sphingobacteriia</taxon>
        <taxon>Sphingobacteriales</taxon>
        <taxon>Sphingobacteriaceae</taxon>
        <taxon>Sphingobacterium</taxon>
    </lineage>
</organism>
<evidence type="ECO:0000313" key="10">
    <source>
        <dbReference type="EMBL" id="SMG35293.1"/>
    </source>
</evidence>
<evidence type="ECO:0000259" key="7">
    <source>
        <dbReference type="Pfam" id="PF00728"/>
    </source>
</evidence>
<evidence type="ECO:0000313" key="11">
    <source>
        <dbReference type="Proteomes" id="UP000192980"/>
    </source>
</evidence>
<dbReference type="PRINTS" id="PR00738">
    <property type="entry name" value="GLHYDRLASE20"/>
</dbReference>
<reference evidence="10 11" key="1">
    <citation type="submission" date="2017-04" db="EMBL/GenBank/DDBJ databases">
        <authorList>
            <person name="Afonso C.L."/>
            <person name="Miller P.J."/>
            <person name="Scott M.A."/>
            <person name="Spackman E."/>
            <person name="Goraichik I."/>
            <person name="Dimitrov K.M."/>
            <person name="Suarez D.L."/>
            <person name="Swayne D.E."/>
        </authorList>
    </citation>
    <scope>NUCLEOTIDE SEQUENCE [LARGE SCALE GENOMIC DNA]</scope>
    <source>
        <strain evidence="10 11">DSM 22418</strain>
    </source>
</reference>
<dbReference type="InterPro" id="IPR012291">
    <property type="entry name" value="CBM2_carb-bd_dom_sf"/>
</dbReference>
<dbReference type="Gene3D" id="3.20.20.80">
    <property type="entry name" value="Glycosidases"/>
    <property type="match status" value="1"/>
</dbReference>
<keyword evidence="4" id="KW-0378">Hydrolase</keyword>
<comment type="catalytic activity">
    <reaction evidence="1">
        <text>Hydrolysis of terminal non-reducing N-acetyl-D-hexosamine residues in N-acetyl-beta-D-hexosaminides.</text>
        <dbReference type="EC" id="3.2.1.52"/>
    </reaction>
</comment>
<evidence type="ECO:0000259" key="9">
    <source>
        <dbReference type="Pfam" id="PF13290"/>
    </source>
</evidence>
<dbReference type="STRING" id="561061.SAMN05660862_2504"/>
<evidence type="ECO:0000256" key="4">
    <source>
        <dbReference type="ARBA" id="ARBA00022801"/>
    </source>
</evidence>
<dbReference type="GO" id="GO:0030203">
    <property type="term" value="P:glycosaminoglycan metabolic process"/>
    <property type="evidence" value="ECO:0007669"/>
    <property type="project" value="TreeGrafter"/>
</dbReference>
<dbReference type="InterPro" id="IPR014756">
    <property type="entry name" value="Ig_E-set"/>
</dbReference>
<keyword evidence="11" id="KW-1185">Reference proteome</keyword>
<dbReference type="Pfam" id="PF00728">
    <property type="entry name" value="Glyco_hydro_20"/>
    <property type="match status" value="1"/>
</dbReference>
<dbReference type="SUPFAM" id="SSF81296">
    <property type="entry name" value="E set domains"/>
    <property type="match status" value="1"/>
</dbReference>
<dbReference type="OrthoDB" id="1006965at2"/>
<dbReference type="GO" id="GO:0016020">
    <property type="term" value="C:membrane"/>
    <property type="evidence" value="ECO:0007669"/>
    <property type="project" value="TreeGrafter"/>
</dbReference>
<dbReference type="PANTHER" id="PTHR22600">
    <property type="entry name" value="BETA-HEXOSAMINIDASE"/>
    <property type="match status" value="1"/>
</dbReference>
<evidence type="ECO:0000256" key="5">
    <source>
        <dbReference type="ARBA" id="ARBA00023295"/>
    </source>
</evidence>
<dbReference type="InterPro" id="IPR015883">
    <property type="entry name" value="Glyco_hydro_20_cat"/>
</dbReference>
<feature type="domain" description="Glycoside hydrolase family 20 catalytic" evidence="7">
    <location>
        <begin position="305"/>
        <end position="716"/>
    </location>
</feature>
<dbReference type="InterPro" id="IPR015882">
    <property type="entry name" value="HEX_bac_N"/>
</dbReference>
<dbReference type="InterPro" id="IPR013783">
    <property type="entry name" value="Ig-like_fold"/>
</dbReference>
<dbReference type="RefSeq" id="WP_085473237.1">
    <property type="nucleotide sequence ID" value="NZ_FXAU01000004.1"/>
</dbReference>
<dbReference type="SUPFAM" id="SSF55545">
    <property type="entry name" value="beta-N-acetylhexosaminidase-like domain"/>
    <property type="match status" value="1"/>
</dbReference>
<dbReference type="Gene3D" id="2.60.40.290">
    <property type="match status" value="1"/>
</dbReference>
<gene>
    <name evidence="10" type="ORF">SAMN05660862_2504</name>
</gene>
<dbReference type="Pfam" id="PF13290">
    <property type="entry name" value="CHB_HEX_C_1"/>
    <property type="match status" value="1"/>
</dbReference>
<dbReference type="InterPro" id="IPR017853">
    <property type="entry name" value="GH"/>
</dbReference>
<dbReference type="PANTHER" id="PTHR22600:SF57">
    <property type="entry name" value="BETA-N-ACETYLHEXOSAMINIDASE"/>
    <property type="match status" value="1"/>
</dbReference>
<dbReference type="GO" id="GO:0005975">
    <property type="term" value="P:carbohydrate metabolic process"/>
    <property type="evidence" value="ECO:0007669"/>
    <property type="project" value="InterPro"/>
</dbReference>
<evidence type="ECO:0000256" key="1">
    <source>
        <dbReference type="ARBA" id="ARBA00001231"/>
    </source>
</evidence>